<dbReference type="GO" id="GO:0005829">
    <property type="term" value="C:cytosol"/>
    <property type="evidence" value="ECO:0007669"/>
    <property type="project" value="TreeGrafter"/>
</dbReference>
<dbReference type="GO" id="GO:0004474">
    <property type="term" value="F:malate synthase activity"/>
    <property type="evidence" value="ECO:0007669"/>
    <property type="project" value="InterPro"/>
</dbReference>
<dbReference type="Gene3D" id="3.20.20.360">
    <property type="entry name" value="Malate synthase, domain 3"/>
    <property type="match status" value="1"/>
</dbReference>
<feature type="non-terminal residue" evidence="3">
    <location>
        <position position="264"/>
    </location>
</feature>
<evidence type="ECO:0000256" key="1">
    <source>
        <dbReference type="SAM" id="Coils"/>
    </source>
</evidence>
<keyword evidence="1" id="KW-0175">Coiled coil</keyword>
<dbReference type="GO" id="GO:0009436">
    <property type="term" value="P:glyoxylate catabolic process"/>
    <property type="evidence" value="ECO:0007669"/>
    <property type="project" value="TreeGrafter"/>
</dbReference>
<dbReference type="InterPro" id="IPR048357">
    <property type="entry name" value="MSG_insertion"/>
</dbReference>
<dbReference type="SUPFAM" id="SSF51645">
    <property type="entry name" value="Malate synthase G"/>
    <property type="match status" value="1"/>
</dbReference>
<dbReference type="PANTHER" id="PTHR42739:SF1">
    <property type="entry name" value="MALATE SYNTHASE G"/>
    <property type="match status" value="1"/>
</dbReference>
<dbReference type="GO" id="GO:0000287">
    <property type="term" value="F:magnesium ion binding"/>
    <property type="evidence" value="ECO:0007669"/>
    <property type="project" value="TreeGrafter"/>
</dbReference>
<sequence>HIFSNISVEESLFDFINNEACIGLNITAEGFFESLSEILNELQKDNIDLLKKRDILQSQINEWHIKNKRIDPESYKAFLKDIGYIVPNPESFSINVDEVDPEISQIAGPQLVVPITNERFVLNAVNARWGSLFDSLYGTNVIPNKGSMRTSFAHNLQRVNRTAELACDFLDEVAPLKGASYRQIASKVRYKGALIFNLNDGEVATLVNPEQFIGLSDTGNVLLQNNNLHIEIVGDQERSFHKSGIFDVILESAITTIVDFEDST</sequence>
<feature type="non-terminal residue" evidence="3">
    <location>
        <position position="1"/>
    </location>
</feature>
<proteinExistence type="predicted"/>
<feature type="domain" description="Malate synthase G alpha-beta insertion" evidence="2">
    <location>
        <begin position="155"/>
        <end position="218"/>
    </location>
</feature>
<name>A0A382YEC3_9ZZZZ</name>
<dbReference type="GO" id="GO:0006097">
    <property type="term" value="P:glyoxylate cycle"/>
    <property type="evidence" value="ECO:0007669"/>
    <property type="project" value="InterPro"/>
</dbReference>
<dbReference type="InterPro" id="IPR011076">
    <property type="entry name" value="Malate_synth_sf"/>
</dbReference>
<dbReference type="Pfam" id="PF20658">
    <property type="entry name" value="MSG_insertion"/>
    <property type="match status" value="1"/>
</dbReference>
<feature type="coiled-coil region" evidence="1">
    <location>
        <begin position="32"/>
        <end position="59"/>
    </location>
</feature>
<protein>
    <recommendedName>
        <fullName evidence="2">Malate synthase G alpha-beta insertion domain-containing protein</fullName>
    </recommendedName>
</protein>
<dbReference type="InterPro" id="IPR006253">
    <property type="entry name" value="Malate_synthG"/>
</dbReference>
<gene>
    <name evidence="3" type="ORF">METZ01_LOCUS434516</name>
</gene>
<dbReference type="PANTHER" id="PTHR42739">
    <property type="entry name" value="MALATE SYNTHASE G"/>
    <property type="match status" value="1"/>
</dbReference>
<organism evidence="3">
    <name type="scientific">marine metagenome</name>
    <dbReference type="NCBI Taxonomy" id="408172"/>
    <lineage>
        <taxon>unclassified sequences</taxon>
        <taxon>metagenomes</taxon>
        <taxon>ecological metagenomes</taxon>
    </lineage>
</organism>
<evidence type="ECO:0000313" key="3">
    <source>
        <dbReference type="EMBL" id="SVD81662.1"/>
    </source>
</evidence>
<dbReference type="AlphaFoldDB" id="A0A382YEC3"/>
<evidence type="ECO:0000259" key="2">
    <source>
        <dbReference type="Pfam" id="PF20658"/>
    </source>
</evidence>
<dbReference type="InterPro" id="IPR046363">
    <property type="entry name" value="MS_N_TIM-barrel_dom"/>
</dbReference>
<dbReference type="EMBL" id="UINC01175176">
    <property type="protein sequence ID" value="SVD81662.1"/>
    <property type="molecule type" value="Genomic_DNA"/>
</dbReference>
<reference evidence="3" key="1">
    <citation type="submission" date="2018-05" db="EMBL/GenBank/DDBJ databases">
        <authorList>
            <person name="Lanie J.A."/>
            <person name="Ng W.-L."/>
            <person name="Kazmierczak K.M."/>
            <person name="Andrzejewski T.M."/>
            <person name="Davidsen T.M."/>
            <person name="Wayne K.J."/>
            <person name="Tettelin H."/>
            <person name="Glass J.I."/>
            <person name="Rusch D."/>
            <person name="Podicherti R."/>
            <person name="Tsui H.-C.T."/>
            <person name="Winkler M.E."/>
        </authorList>
    </citation>
    <scope>NUCLEOTIDE SEQUENCE</scope>
</reference>
<accession>A0A382YEC3</accession>